<dbReference type="InterPro" id="IPR036938">
    <property type="entry name" value="PAP2/HPO_sf"/>
</dbReference>
<dbReference type="Pfam" id="PF01569">
    <property type="entry name" value="PAP2"/>
    <property type="match status" value="1"/>
</dbReference>
<feature type="domain" description="Phosphatidic acid phosphatase type 2/haloperoxidase" evidence="2">
    <location>
        <begin position="132"/>
        <end position="196"/>
    </location>
</feature>
<feature type="transmembrane region" description="Helical" evidence="1">
    <location>
        <begin position="15"/>
        <end position="36"/>
    </location>
</feature>
<dbReference type="SUPFAM" id="SSF48317">
    <property type="entry name" value="Acid phosphatase/Vanadium-dependent haloperoxidase"/>
    <property type="match status" value="1"/>
</dbReference>
<dbReference type="Gene3D" id="1.20.144.10">
    <property type="entry name" value="Phosphatidic acid phosphatase type 2/haloperoxidase"/>
    <property type="match status" value="1"/>
</dbReference>
<dbReference type="OrthoDB" id="966117at2"/>
<dbReference type="AlphaFoldDB" id="A0A1E5UF95"/>
<feature type="transmembrane region" description="Helical" evidence="1">
    <location>
        <begin position="109"/>
        <end position="130"/>
    </location>
</feature>
<sequence>MSKKNFSAVVFLSKVISNLLNPLFSLLIFFICFAYVKMTWEESLFNILLMIALVVIPIFSWIGWNVKKGNYTNMDVSDRKQRNGLYLFNFIVIAIYTGVLYFTKQRTDLLFIIVFLFILMLIMHISNFFIKSSMHTAFNVFVTALFFSLNPILGIIWFVLTSFVAISRIILKRHTPKEVIMGAFIATVVSLAYLYFNIQTFL</sequence>
<proteinExistence type="predicted"/>
<dbReference type="RefSeq" id="WP_069798378.1">
    <property type="nucleotide sequence ID" value="NZ_CP034157.1"/>
</dbReference>
<name>A0A1E5UF95_9FLAO</name>
<keyword evidence="1" id="KW-1133">Transmembrane helix</keyword>
<feature type="transmembrane region" description="Helical" evidence="1">
    <location>
        <begin position="84"/>
        <end position="102"/>
    </location>
</feature>
<dbReference type="EMBL" id="MKGI01000043">
    <property type="protein sequence ID" value="OEL11355.1"/>
    <property type="molecule type" value="Genomic_DNA"/>
</dbReference>
<feature type="transmembrane region" description="Helical" evidence="1">
    <location>
        <begin position="43"/>
        <end position="64"/>
    </location>
</feature>
<dbReference type="Proteomes" id="UP000095601">
    <property type="component" value="Unassembled WGS sequence"/>
</dbReference>
<dbReference type="KEGG" id="cnr:EB819_04390"/>
<keyword evidence="1" id="KW-0472">Membrane</keyword>
<accession>A0A1E5UF95</accession>
<evidence type="ECO:0000313" key="4">
    <source>
        <dbReference type="Proteomes" id="UP000095601"/>
    </source>
</evidence>
<feature type="transmembrane region" description="Helical" evidence="1">
    <location>
        <begin position="136"/>
        <end position="166"/>
    </location>
</feature>
<gene>
    <name evidence="3" type="ORF">BHF72_2225</name>
</gene>
<protein>
    <submittedName>
        <fullName evidence="3">PAP2 superfamily protein</fullName>
    </submittedName>
</protein>
<keyword evidence="1" id="KW-0812">Transmembrane</keyword>
<organism evidence="3 4">
    <name type="scientific">Cloacibacterium normanense</name>
    <dbReference type="NCBI Taxonomy" id="237258"/>
    <lineage>
        <taxon>Bacteria</taxon>
        <taxon>Pseudomonadati</taxon>
        <taxon>Bacteroidota</taxon>
        <taxon>Flavobacteriia</taxon>
        <taxon>Flavobacteriales</taxon>
        <taxon>Weeksellaceae</taxon>
    </lineage>
</organism>
<evidence type="ECO:0000259" key="2">
    <source>
        <dbReference type="Pfam" id="PF01569"/>
    </source>
</evidence>
<reference evidence="3 4" key="1">
    <citation type="submission" date="2016-09" db="EMBL/GenBank/DDBJ databases">
        <authorList>
            <person name="Capua I."/>
            <person name="De Benedictis P."/>
            <person name="Joannis T."/>
            <person name="Lombin L.H."/>
            <person name="Cattoli G."/>
        </authorList>
    </citation>
    <scope>NUCLEOTIDE SEQUENCE [LARGE SCALE GENOMIC DNA]</scope>
    <source>
        <strain evidence="3 4">NRS-1</strain>
    </source>
</reference>
<keyword evidence="4" id="KW-1185">Reference proteome</keyword>
<dbReference type="InterPro" id="IPR000326">
    <property type="entry name" value="PAP2/HPO"/>
</dbReference>
<feature type="transmembrane region" description="Helical" evidence="1">
    <location>
        <begin position="178"/>
        <end position="196"/>
    </location>
</feature>
<comment type="caution">
    <text evidence="3">The sequence shown here is derived from an EMBL/GenBank/DDBJ whole genome shotgun (WGS) entry which is preliminary data.</text>
</comment>
<dbReference type="STRING" id="237258.SAMN04489756_101116"/>
<evidence type="ECO:0000256" key="1">
    <source>
        <dbReference type="SAM" id="Phobius"/>
    </source>
</evidence>
<evidence type="ECO:0000313" key="3">
    <source>
        <dbReference type="EMBL" id="OEL11355.1"/>
    </source>
</evidence>